<keyword evidence="3" id="KW-0813">Transport</keyword>
<dbReference type="InterPro" id="IPR000498">
    <property type="entry name" value="OmpA-like_TM_dom"/>
</dbReference>
<evidence type="ECO:0000313" key="14">
    <source>
        <dbReference type="EMBL" id="QGH46522.1"/>
    </source>
</evidence>
<dbReference type="Pfam" id="PF01389">
    <property type="entry name" value="OmpA_membrane"/>
    <property type="match status" value="1"/>
</dbReference>
<evidence type="ECO:0000256" key="7">
    <source>
        <dbReference type="ARBA" id="ARBA00023114"/>
    </source>
</evidence>
<reference evidence="14 16" key="1">
    <citation type="journal article" date="2015" name="Genome Announc.">
        <title>Draft Genome Sequence of Vibrio owensii Strain SH-14, Which Causes Shrimp Acute Hepatopancreatic Necrosis Disease.</title>
        <authorList>
            <person name="Liu L."/>
            <person name="Xiao J."/>
            <person name="Xia X."/>
            <person name="Pan Y."/>
            <person name="Yan S."/>
            <person name="Wang Y."/>
        </authorList>
    </citation>
    <scope>NUCLEOTIDE SEQUENCE [LARGE SCALE GENOMIC DNA]</scope>
    <source>
        <strain evidence="14 16">SH14</strain>
    </source>
</reference>
<dbReference type="Gene3D" id="3.30.1330.60">
    <property type="entry name" value="OmpA-like domain"/>
    <property type="match status" value="1"/>
</dbReference>
<evidence type="ECO:0000256" key="3">
    <source>
        <dbReference type="ARBA" id="ARBA00022448"/>
    </source>
</evidence>
<evidence type="ECO:0000313" key="13">
    <source>
        <dbReference type="EMBL" id="AYO16163.1"/>
    </source>
</evidence>
<evidence type="ECO:0000256" key="10">
    <source>
        <dbReference type="PROSITE-ProRule" id="PRU00473"/>
    </source>
</evidence>
<evidence type="ECO:0000256" key="9">
    <source>
        <dbReference type="ARBA" id="ARBA00023237"/>
    </source>
</evidence>
<dbReference type="GO" id="GO:0006811">
    <property type="term" value="P:monoatomic ion transport"/>
    <property type="evidence" value="ECO:0007669"/>
    <property type="project" value="UniProtKB-KW"/>
</dbReference>
<sequence>MYMKKLFLTFVVLSVNFNVSASESEDEPNWYLGAGLGVGDYGDVKHPDAYDSATDRLAGELYLGYRLNPYLSSELSYQYLGSAYAKYPQGEIKGDFQQVVLAARLGYPLDSAFYPYAKLGGAAWFGNSEGLREANEQGFAPIIGAGIEYAFTESLVGRVEYQYTDSLGDEEVGYTNHHMATLGLAWQFGHSKQPVIEEPIEVPPQPIETQTFVFSEQKQNHLFAFDSSQLNNKAAFTEVLSFLEKYPQAQVVIEGYTDSVGSEEYNQKLSSRRAEAVAQYFIEQGVEPSNISTVGKGEASPIADNTTVDGRAMNRRIEISIPSLSVSTKE</sequence>
<evidence type="ECO:0000256" key="2">
    <source>
        <dbReference type="ARBA" id="ARBA00005710"/>
    </source>
</evidence>
<dbReference type="Proteomes" id="UP000272136">
    <property type="component" value="Chromosome 1"/>
</dbReference>
<dbReference type="InterPro" id="IPR036737">
    <property type="entry name" value="OmpA-like_sf"/>
</dbReference>
<dbReference type="EMBL" id="CP045859">
    <property type="protein sequence ID" value="QGH46522.1"/>
    <property type="molecule type" value="Genomic_DNA"/>
</dbReference>
<dbReference type="InterPro" id="IPR011250">
    <property type="entry name" value="OMP/PagP_B-barrel"/>
</dbReference>
<evidence type="ECO:0000313" key="15">
    <source>
        <dbReference type="Proteomes" id="UP000272136"/>
    </source>
</evidence>
<feature type="chain" id="PRO_5042851838" evidence="11">
    <location>
        <begin position="22"/>
        <end position="330"/>
    </location>
</feature>
<keyword evidence="5" id="KW-0812">Transmembrane</keyword>
<keyword evidence="4" id="KW-1134">Transmembrane beta strand</keyword>
<dbReference type="PRINTS" id="PR01023">
    <property type="entry name" value="NAFLGMOTY"/>
</dbReference>
<dbReference type="Pfam" id="PF00691">
    <property type="entry name" value="OmpA"/>
    <property type="match status" value="1"/>
</dbReference>
<dbReference type="GO" id="GO:0009279">
    <property type="term" value="C:cell outer membrane"/>
    <property type="evidence" value="ECO:0007669"/>
    <property type="project" value="UniProtKB-SubCell"/>
</dbReference>
<keyword evidence="11" id="KW-0732">Signal</keyword>
<protein>
    <submittedName>
        <fullName evidence="14">OmpA family protein</fullName>
    </submittedName>
</protein>
<dbReference type="InterPro" id="IPR050330">
    <property type="entry name" value="Bact_OuterMem_StrucFunc"/>
</dbReference>
<keyword evidence="15" id="KW-1185">Reference proteome</keyword>
<evidence type="ECO:0000256" key="11">
    <source>
        <dbReference type="SAM" id="SignalP"/>
    </source>
</evidence>
<dbReference type="AlphaFoldDB" id="A0AAP9GAY0"/>
<name>A0AAP9GAY0_9VIBR</name>
<keyword evidence="9" id="KW-0998">Cell outer membrane</keyword>
<evidence type="ECO:0000256" key="8">
    <source>
        <dbReference type="ARBA" id="ARBA00023136"/>
    </source>
</evidence>
<feature type="signal peptide" evidence="11">
    <location>
        <begin position="1"/>
        <end position="21"/>
    </location>
</feature>
<evidence type="ECO:0000313" key="16">
    <source>
        <dbReference type="Proteomes" id="UP000390336"/>
    </source>
</evidence>
<reference evidence="14" key="3">
    <citation type="submission" date="2019-11" db="EMBL/GenBank/DDBJ databases">
        <title>Complete genome sequence of Vibrio owensii SH-14 isolated from shrimp with acute hepatopancreatic necrosis diease.</title>
        <authorList>
            <person name="Liang X."/>
            <person name="Wang Y."/>
        </authorList>
    </citation>
    <scope>NUCLEOTIDE SEQUENCE</scope>
    <source>
        <strain evidence="14">SH14</strain>
    </source>
</reference>
<feature type="domain" description="OmpA-like" evidence="12">
    <location>
        <begin position="210"/>
        <end position="325"/>
    </location>
</feature>
<dbReference type="PANTHER" id="PTHR30329">
    <property type="entry name" value="STATOR ELEMENT OF FLAGELLAR MOTOR COMPLEX"/>
    <property type="match status" value="1"/>
</dbReference>
<dbReference type="SUPFAM" id="SSF103088">
    <property type="entry name" value="OmpA-like"/>
    <property type="match status" value="1"/>
</dbReference>
<dbReference type="InterPro" id="IPR006665">
    <property type="entry name" value="OmpA-like"/>
</dbReference>
<dbReference type="InterPro" id="IPR006664">
    <property type="entry name" value="OMP_bac"/>
</dbReference>
<dbReference type="Gene3D" id="2.40.160.20">
    <property type="match status" value="1"/>
</dbReference>
<accession>A0AAP9GAY0</accession>
<keyword evidence="7" id="KW-0626">Porin</keyword>
<evidence type="ECO:0000256" key="6">
    <source>
        <dbReference type="ARBA" id="ARBA00023065"/>
    </source>
</evidence>
<evidence type="ECO:0000256" key="5">
    <source>
        <dbReference type="ARBA" id="ARBA00022692"/>
    </source>
</evidence>
<evidence type="ECO:0000256" key="1">
    <source>
        <dbReference type="ARBA" id="ARBA00004571"/>
    </source>
</evidence>
<keyword evidence="8 10" id="KW-0472">Membrane</keyword>
<dbReference type="GO" id="GO:0046930">
    <property type="term" value="C:pore complex"/>
    <property type="evidence" value="ECO:0007669"/>
    <property type="project" value="UniProtKB-KW"/>
</dbReference>
<comment type="similarity">
    <text evidence="2">Belongs to the outer membrane OOP (TC 1.B.6) superfamily. OmpA family.</text>
</comment>
<proteinExistence type="inferred from homology"/>
<reference evidence="13 15" key="2">
    <citation type="submission" date="2018-10" db="EMBL/GenBank/DDBJ databases">
        <title>Whole Genome of Vibrio owensii strain 170502, isolated from Acute Hepatopancreatic Necrosis Disease (AHPND) shrimp.</title>
        <authorList>
            <person name="Yan M."/>
            <person name="Wang X."/>
            <person name="Wang Y."/>
        </authorList>
    </citation>
    <scope>NUCLEOTIDE SEQUENCE [LARGE SCALE GENOMIC DNA]</scope>
    <source>
        <strain evidence="13 15">1700302</strain>
    </source>
</reference>
<dbReference type="CDD" id="cd07185">
    <property type="entry name" value="OmpA_C-like"/>
    <property type="match status" value="1"/>
</dbReference>
<dbReference type="PROSITE" id="PS51123">
    <property type="entry name" value="OMPA_2"/>
    <property type="match status" value="1"/>
</dbReference>
<organism evidence="14 16">
    <name type="scientific">Vibrio owensii</name>
    <dbReference type="NCBI Taxonomy" id="696485"/>
    <lineage>
        <taxon>Bacteria</taxon>
        <taxon>Pseudomonadati</taxon>
        <taxon>Pseudomonadota</taxon>
        <taxon>Gammaproteobacteria</taxon>
        <taxon>Vibrionales</taxon>
        <taxon>Vibrionaceae</taxon>
        <taxon>Vibrio</taxon>
    </lineage>
</organism>
<dbReference type="PRINTS" id="PR01021">
    <property type="entry name" value="OMPADOMAIN"/>
</dbReference>
<dbReference type="GO" id="GO:0015288">
    <property type="term" value="F:porin activity"/>
    <property type="evidence" value="ECO:0007669"/>
    <property type="project" value="UniProtKB-KW"/>
</dbReference>
<dbReference type="Proteomes" id="UP000390336">
    <property type="component" value="Chromosome 1"/>
</dbReference>
<evidence type="ECO:0000256" key="4">
    <source>
        <dbReference type="ARBA" id="ARBA00022452"/>
    </source>
</evidence>
<dbReference type="SUPFAM" id="SSF56925">
    <property type="entry name" value="OMPA-like"/>
    <property type="match status" value="1"/>
</dbReference>
<keyword evidence="6" id="KW-0406">Ion transport</keyword>
<comment type="subcellular location">
    <subcellularLocation>
        <location evidence="1">Cell outer membrane</location>
        <topology evidence="1">Multi-pass membrane protein</topology>
    </subcellularLocation>
</comment>
<gene>
    <name evidence="14" type="ORF">APZ19_05115</name>
    <name evidence="13" type="ORF">D0812_05215</name>
</gene>
<evidence type="ECO:0000259" key="12">
    <source>
        <dbReference type="PROSITE" id="PS51123"/>
    </source>
</evidence>
<dbReference type="PANTHER" id="PTHR30329:SF21">
    <property type="entry name" value="LIPOPROTEIN YIAD-RELATED"/>
    <property type="match status" value="1"/>
</dbReference>
<dbReference type="EMBL" id="CP033137">
    <property type="protein sequence ID" value="AYO16163.1"/>
    <property type="molecule type" value="Genomic_DNA"/>
</dbReference>